<gene>
    <name evidence="2" type="primary">Contig10320.g11009</name>
    <name evidence="2" type="ORF">STYLEM_11478</name>
</gene>
<evidence type="ECO:0000256" key="1">
    <source>
        <dbReference type="SAM" id="Coils"/>
    </source>
</evidence>
<protein>
    <submittedName>
        <fullName evidence="2">Uncharacterized protein</fullName>
    </submittedName>
</protein>
<dbReference type="EMBL" id="CCKQ01010921">
    <property type="protein sequence ID" value="CDW82445.1"/>
    <property type="molecule type" value="Genomic_DNA"/>
</dbReference>
<dbReference type="InParanoid" id="A0A078AJD4"/>
<sequence length="792" mass="91445">MSTAQQRIQDLTDPSQAFVDCILAFSRNLEADNVSVELQDLFFKFAEGRNTLPEKCGQTVIDSFLAILVSIISFNQYQKTAVRALKILFEFLKNVILAQREEDADMGLDFATFLLRYHRDLDYADFSDDPLVTHKIKRAETYRSWADIEDLANGFESLSTNIEQHQVTAANAFQELYNYIEKTKKEMQAKDDETKTQILYVKDDLRRLMGVYNPDKDEVLKDFSQVKSQVGDFLSEKVRSLEVQIEDKLTKRIEALEKGIQLGMATNQQPKINIITNPGGQGGDQVAQQLAQMKSQQVSSNQSQKQLNDINNMKLEESLRDHVEILQTLNAKLNNHIQQQNEQRVFINERFDKLEKVGLNREIESIPAKYDLIQYESTLKKIINDIESIRNDQIASKELENVKSQEVDAFFKKTANEYFIKLRQIEEEVKSYEKSIYRMENKISILEQEIVDLKNMRKNNARSQQLINITPDYTEKFDILVDEVNQLWSFLQRFIDESVIDAISVIKSPDHAFKEKMNEIEWLARNAEFLSPDSITKCLMSFKELYNTDNMPTKNAYINAKHTSNSVITVVHLIEHTKMLNRDDETMSRLAILVSILEPLLINDMNLDKALNANAMEQLLSLYYLPDQFKNSEFDSESRKKFPIYLKYTLRCITSCVRSPLGVAQLVKVQTSLGQILEFLEKVKDEEILANSAKILRIVLRDDKWYELVTSQHSDLGNTLLVSIDKYSFSEVVLTELLAALRNFTRVSTKVVYVAKTHINPLISLAIQPPNDKQITSSNIIQIERINFRYNA</sequence>
<proteinExistence type="predicted"/>
<name>A0A078AJD4_STYLE</name>
<feature type="coiled-coil region" evidence="1">
    <location>
        <begin position="312"/>
        <end position="456"/>
    </location>
</feature>
<dbReference type="AlphaFoldDB" id="A0A078AJD4"/>
<dbReference type="Proteomes" id="UP000039865">
    <property type="component" value="Unassembled WGS sequence"/>
</dbReference>
<evidence type="ECO:0000313" key="3">
    <source>
        <dbReference type="Proteomes" id="UP000039865"/>
    </source>
</evidence>
<reference evidence="2 3" key="1">
    <citation type="submission" date="2014-06" db="EMBL/GenBank/DDBJ databases">
        <authorList>
            <person name="Swart Estienne"/>
        </authorList>
    </citation>
    <scope>NUCLEOTIDE SEQUENCE [LARGE SCALE GENOMIC DNA]</scope>
    <source>
        <strain evidence="2 3">130c</strain>
    </source>
</reference>
<accession>A0A078AJD4</accession>
<keyword evidence="1" id="KW-0175">Coiled coil</keyword>
<dbReference type="OrthoDB" id="310184at2759"/>
<evidence type="ECO:0000313" key="2">
    <source>
        <dbReference type="EMBL" id="CDW82445.1"/>
    </source>
</evidence>
<keyword evidence="3" id="KW-1185">Reference proteome</keyword>
<organism evidence="2 3">
    <name type="scientific">Stylonychia lemnae</name>
    <name type="common">Ciliate</name>
    <dbReference type="NCBI Taxonomy" id="5949"/>
    <lineage>
        <taxon>Eukaryota</taxon>
        <taxon>Sar</taxon>
        <taxon>Alveolata</taxon>
        <taxon>Ciliophora</taxon>
        <taxon>Intramacronucleata</taxon>
        <taxon>Spirotrichea</taxon>
        <taxon>Stichotrichia</taxon>
        <taxon>Sporadotrichida</taxon>
        <taxon>Oxytrichidae</taxon>
        <taxon>Stylonychinae</taxon>
        <taxon>Stylonychia</taxon>
    </lineage>
</organism>